<dbReference type="Proteomes" id="UP000012960">
    <property type="component" value="Unplaced"/>
</dbReference>
<dbReference type="EMBL" id="HG996472">
    <property type="protein sequence ID" value="CAG1831008.1"/>
    <property type="molecule type" value="Genomic_DNA"/>
</dbReference>
<evidence type="ECO:0000313" key="1">
    <source>
        <dbReference type="EMBL" id="CAG1831008.1"/>
    </source>
</evidence>
<dbReference type="AlphaFoldDB" id="A0A804K4J0"/>
<gene>
    <name evidence="1" type="ORF">GSMUA_342620.1</name>
</gene>
<reference evidence="1" key="1">
    <citation type="submission" date="2021-03" db="EMBL/GenBank/DDBJ databases">
        <authorList>
            <consortium name="Genoscope - CEA"/>
            <person name="William W."/>
        </authorList>
    </citation>
    <scope>NUCLEOTIDE SEQUENCE</scope>
    <source>
        <strain evidence="1">Doubled-haploid Pahang</strain>
    </source>
</reference>
<sequence>MLPFTFQNPNARHHLPRTILRGPLYGVIKGQRAKQGNKS</sequence>
<reference evidence="2" key="2">
    <citation type="submission" date="2021-05" db="UniProtKB">
        <authorList>
            <consortium name="EnsemblPlants"/>
        </authorList>
    </citation>
    <scope>IDENTIFICATION</scope>
    <source>
        <strain evidence="2">subsp. malaccensis</strain>
    </source>
</reference>
<accession>A0A804K4J0</accession>
<name>A0A804K4J0_MUSAM</name>
<evidence type="ECO:0000313" key="2">
    <source>
        <dbReference type="EnsemblPlants" id="Ma08_p09030.1"/>
    </source>
</evidence>
<keyword evidence="3" id="KW-1185">Reference proteome</keyword>
<dbReference type="Gramene" id="Ma08_t09030.1">
    <property type="protein sequence ID" value="Ma08_p09030.1"/>
    <property type="gene ID" value="Ma08_g09030"/>
</dbReference>
<protein>
    <submittedName>
        <fullName evidence="1">(wild Malaysian banana) hypothetical protein</fullName>
    </submittedName>
</protein>
<evidence type="ECO:0000313" key="3">
    <source>
        <dbReference type="Proteomes" id="UP000012960"/>
    </source>
</evidence>
<dbReference type="EnsemblPlants" id="Ma08_t09030.1">
    <property type="protein sequence ID" value="Ma08_p09030.1"/>
    <property type="gene ID" value="Ma08_g09030"/>
</dbReference>
<proteinExistence type="predicted"/>
<dbReference type="InParanoid" id="A0A804K4J0"/>
<organism evidence="2 3">
    <name type="scientific">Musa acuminata subsp. malaccensis</name>
    <name type="common">Wild banana</name>
    <name type="synonym">Musa malaccensis</name>
    <dbReference type="NCBI Taxonomy" id="214687"/>
    <lineage>
        <taxon>Eukaryota</taxon>
        <taxon>Viridiplantae</taxon>
        <taxon>Streptophyta</taxon>
        <taxon>Embryophyta</taxon>
        <taxon>Tracheophyta</taxon>
        <taxon>Spermatophyta</taxon>
        <taxon>Magnoliopsida</taxon>
        <taxon>Liliopsida</taxon>
        <taxon>Zingiberales</taxon>
        <taxon>Musaceae</taxon>
        <taxon>Musa</taxon>
    </lineage>
</organism>